<dbReference type="EMBL" id="BMJQ01000004">
    <property type="protein sequence ID" value="GGF13762.1"/>
    <property type="molecule type" value="Genomic_DNA"/>
</dbReference>
<proteinExistence type="predicted"/>
<feature type="compositionally biased region" description="Low complexity" evidence="1">
    <location>
        <begin position="25"/>
        <end position="36"/>
    </location>
</feature>
<evidence type="ECO:0000313" key="4">
    <source>
        <dbReference type="Proteomes" id="UP000646365"/>
    </source>
</evidence>
<reference evidence="3" key="1">
    <citation type="journal article" date="2014" name="Int. J. Syst. Evol. Microbiol.">
        <title>Complete genome sequence of Corynebacterium casei LMG S-19264T (=DSM 44701T), isolated from a smear-ripened cheese.</title>
        <authorList>
            <consortium name="US DOE Joint Genome Institute (JGI-PGF)"/>
            <person name="Walter F."/>
            <person name="Albersmeier A."/>
            <person name="Kalinowski J."/>
            <person name="Ruckert C."/>
        </authorList>
    </citation>
    <scope>NUCLEOTIDE SEQUENCE</scope>
    <source>
        <strain evidence="3">CGMCC 1.15725</strain>
    </source>
</reference>
<accession>A0A8J3E4E2</accession>
<feature type="region of interest" description="Disordered" evidence="1">
    <location>
        <begin position="22"/>
        <end position="71"/>
    </location>
</feature>
<organism evidence="3 4">
    <name type="scientific">Aliidongia dinghuensis</name>
    <dbReference type="NCBI Taxonomy" id="1867774"/>
    <lineage>
        <taxon>Bacteria</taxon>
        <taxon>Pseudomonadati</taxon>
        <taxon>Pseudomonadota</taxon>
        <taxon>Alphaproteobacteria</taxon>
        <taxon>Rhodospirillales</taxon>
        <taxon>Dongiaceae</taxon>
        <taxon>Aliidongia</taxon>
    </lineage>
</organism>
<keyword evidence="2" id="KW-0732">Signal</keyword>
<protein>
    <submittedName>
        <fullName evidence="3">Uncharacterized protein</fullName>
    </submittedName>
</protein>
<evidence type="ECO:0000256" key="1">
    <source>
        <dbReference type="SAM" id="MobiDB-lite"/>
    </source>
</evidence>
<dbReference type="RefSeq" id="WP_189045008.1">
    <property type="nucleotide sequence ID" value="NZ_BMJQ01000004.1"/>
</dbReference>
<gene>
    <name evidence="3" type="ORF">GCM10011611_19360</name>
</gene>
<dbReference type="AlphaFoldDB" id="A0A8J3E4E2"/>
<keyword evidence="4" id="KW-1185">Reference proteome</keyword>
<sequence>MVKLWLAGLAGLLMTSTVAVAQDAPISSPSTTPTSIDRSASQEGGMLTERTRTYQTQQPSPVVVVPPTTETTTVERTITVEPQ</sequence>
<feature type="chain" id="PRO_5035156270" evidence="2">
    <location>
        <begin position="22"/>
        <end position="83"/>
    </location>
</feature>
<evidence type="ECO:0000313" key="3">
    <source>
        <dbReference type="EMBL" id="GGF13762.1"/>
    </source>
</evidence>
<feature type="compositionally biased region" description="Low complexity" evidence="1">
    <location>
        <begin position="53"/>
        <end position="71"/>
    </location>
</feature>
<comment type="caution">
    <text evidence="3">The sequence shown here is derived from an EMBL/GenBank/DDBJ whole genome shotgun (WGS) entry which is preliminary data.</text>
</comment>
<feature type="signal peptide" evidence="2">
    <location>
        <begin position="1"/>
        <end position="21"/>
    </location>
</feature>
<dbReference type="Proteomes" id="UP000646365">
    <property type="component" value="Unassembled WGS sequence"/>
</dbReference>
<evidence type="ECO:0000256" key="2">
    <source>
        <dbReference type="SAM" id="SignalP"/>
    </source>
</evidence>
<reference evidence="3" key="2">
    <citation type="submission" date="2020-09" db="EMBL/GenBank/DDBJ databases">
        <authorList>
            <person name="Sun Q."/>
            <person name="Zhou Y."/>
        </authorList>
    </citation>
    <scope>NUCLEOTIDE SEQUENCE</scope>
    <source>
        <strain evidence="3">CGMCC 1.15725</strain>
    </source>
</reference>
<name>A0A8J3E4E2_9PROT</name>